<dbReference type="EMBL" id="AEXN01000033">
    <property type="protein sequence ID" value="EGC83347.1"/>
    <property type="molecule type" value="Genomic_DNA"/>
</dbReference>
<comment type="caution">
    <text evidence="1">The sequence shown here is derived from an EMBL/GenBank/DDBJ whole genome shotgun (WGS) entry which is preliminary data.</text>
</comment>
<evidence type="ECO:0000313" key="1">
    <source>
        <dbReference type="EMBL" id="EGC83347.1"/>
    </source>
</evidence>
<dbReference type="RefSeq" id="WP_004818061.1">
    <property type="nucleotide sequence ID" value="NZ_AEXN01000033.1"/>
</dbReference>
<accession>F0H2E6</accession>
<sequence>MKTNIKIVFKDNTEWVFDANTFGFEEDGFCRLDFVDEEDRGSLVACVSTSEIKYSMFVEVEE</sequence>
<keyword evidence="2" id="KW-1185">Reference proteome</keyword>
<organism evidence="1 2">
    <name type="scientific">Anaerococcus hydrogenalis ACS-025-V-Sch4</name>
    <dbReference type="NCBI Taxonomy" id="879306"/>
    <lineage>
        <taxon>Bacteria</taxon>
        <taxon>Bacillati</taxon>
        <taxon>Bacillota</taxon>
        <taxon>Tissierellia</taxon>
        <taxon>Tissierellales</taxon>
        <taxon>Peptoniphilaceae</taxon>
        <taxon>Anaerococcus</taxon>
    </lineage>
</organism>
<protein>
    <submittedName>
        <fullName evidence="1">Conserved domain protein</fullName>
    </submittedName>
</protein>
<dbReference type="Proteomes" id="UP000005277">
    <property type="component" value="Unassembled WGS sequence"/>
</dbReference>
<name>F0H2E6_9FIRM</name>
<gene>
    <name evidence="1" type="ORF">HMPREF9246_0307</name>
</gene>
<evidence type="ECO:0000313" key="2">
    <source>
        <dbReference type="Proteomes" id="UP000005277"/>
    </source>
</evidence>
<reference evidence="1 2" key="1">
    <citation type="submission" date="2011-01" db="EMBL/GenBank/DDBJ databases">
        <authorList>
            <person name="Durkin A.S."/>
            <person name="Madupu R."/>
            <person name="Torralba M."/>
            <person name="Gillis M."/>
            <person name="Methe B."/>
            <person name="Sutton G."/>
            <person name="Nelson K.E."/>
        </authorList>
    </citation>
    <scope>NUCLEOTIDE SEQUENCE [LARGE SCALE GENOMIC DNA]</scope>
    <source>
        <strain evidence="1 2">ACS-025-V-Sch4</strain>
    </source>
</reference>
<proteinExistence type="predicted"/>
<dbReference type="AlphaFoldDB" id="F0H2E6"/>